<dbReference type="EMBL" id="AXNT01000086">
    <property type="protein sequence ID" value="KGM01755.1"/>
    <property type="molecule type" value="Genomic_DNA"/>
</dbReference>
<comment type="caution">
    <text evidence="2">The sequence shown here is derived from an EMBL/GenBank/DDBJ whole genome shotgun (WGS) entry which is preliminary data.</text>
</comment>
<dbReference type="PANTHER" id="PTHR34818">
    <property type="entry name" value="PROTEIN BLI-3"/>
    <property type="match status" value="1"/>
</dbReference>
<reference evidence="2 3" key="1">
    <citation type="submission" date="2013-10" db="EMBL/GenBank/DDBJ databases">
        <authorList>
            <person name="Wang G."/>
            <person name="Zhuang W."/>
        </authorList>
    </citation>
    <scope>NUCLEOTIDE SEQUENCE [LARGE SCALE GENOMIC DNA]</scope>
    <source>
        <strain evidence="2 3">DSM 20118</strain>
    </source>
</reference>
<dbReference type="Pfam" id="PF16242">
    <property type="entry name" value="Pyrid_ox_like"/>
    <property type="match status" value="1"/>
</dbReference>
<keyword evidence="3" id="KW-1185">Reference proteome</keyword>
<dbReference type="SUPFAM" id="SSF50475">
    <property type="entry name" value="FMN-binding split barrel"/>
    <property type="match status" value="1"/>
</dbReference>
<dbReference type="RefSeq" id="WP_052104216.1">
    <property type="nucleotide sequence ID" value="NZ_AXNT01000086.1"/>
</dbReference>
<dbReference type="InterPro" id="IPR038725">
    <property type="entry name" value="YdaG_split_barrel_FMN-bd"/>
</dbReference>
<dbReference type="Gene3D" id="2.30.110.10">
    <property type="entry name" value="Electron Transport, Fmn-binding Protein, Chain A"/>
    <property type="match status" value="1"/>
</dbReference>
<dbReference type="STRING" id="1408250.Q760_17650"/>
<organism evidence="2 3">
    <name type="scientific">Cellulomonas cellasea DSM 20118</name>
    <dbReference type="NCBI Taxonomy" id="1408250"/>
    <lineage>
        <taxon>Bacteria</taxon>
        <taxon>Bacillati</taxon>
        <taxon>Actinomycetota</taxon>
        <taxon>Actinomycetes</taxon>
        <taxon>Micrococcales</taxon>
        <taxon>Cellulomonadaceae</taxon>
        <taxon>Cellulomonas</taxon>
    </lineage>
</organism>
<dbReference type="AlphaFoldDB" id="A0A0A0B4I0"/>
<dbReference type="InterPro" id="IPR052917">
    <property type="entry name" value="Stress-Dev_Protein"/>
</dbReference>
<name>A0A0A0B4I0_9CELL</name>
<feature type="domain" description="General stress protein FMN-binding split barrel" evidence="1">
    <location>
        <begin position="12"/>
        <end position="158"/>
    </location>
</feature>
<gene>
    <name evidence="2" type="ORF">Q760_17650</name>
</gene>
<evidence type="ECO:0000313" key="2">
    <source>
        <dbReference type="EMBL" id="KGM01755.1"/>
    </source>
</evidence>
<dbReference type="OrthoDB" id="1432662at2"/>
<dbReference type="PANTHER" id="PTHR34818:SF1">
    <property type="entry name" value="PROTEIN BLI-3"/>
    <property type="match status" value="1"/>
</dbReference>
<sequence length="167" mass="18210">MTAPTTNEASDDDLQTIAAIVKAAKIALLTTTTLDGHLHSRPLAVQDADYDGELWFFTQDPSRKVDDIRTHPQVNAAFESDKGFLSIAGRAEVVHDRAKVDELWSPQISAWFPDGKDDPTVALLHVVPESAEYWSDDTPNVAKVFKIAKAAVTGGQPDIGENRSVEL</sequence>
<evidence type="ECO:0000313" key="3">
    <source>
        <dbReference type="Proteomes" id="UP000029833"/>
    </source>
</evidence>
<accession>A0A0A0B4I0</accession>
<proteinExistence type="predicted"/>
<dbReference type="Proteomes" id="UP000029833">
    <property type="component" value="Unassembled WGS sequence"/>
</dbReference>
<dbReference type="InterPro" id="IPR012349">
    <property type="entry name" value="Split_barrel_FMN-bd"/>
</dbReference>
<protein>
    <submittedName>
        <fullName evidence="2">Pyridoxamine 5'-phosphate oxidase</fullName>
    </submittedName>
</protein>
<evidence type="ECO:0000259" key="1">
    <source>
        <dbReference type="Pfam" id="PF16242"/>
    </source>
</evidence>